<dbReference type="InterPro" id="IPR027392">
    <property type="entry name" value="TF_Znf"/>
</dbReference>
<feature type="compositionally biased region" description="Basic and acidic residues" evidence="1">
    <location>
        <begin position="54"/>
        <end position="77"/>
    </location>
</feature>
<accession>A0A841Q9F3</accession>
<gene>
    <name evidence="3" type="ORF">HNQ94_003422</name>
</gene>
<keyword evidence="4" id="KW-1185">Reference proteome</keyword>
<dbReference type="EMBL" id="JACHGH010000013">
    <property type="protein sequence ID" value="MBB6454933.1"/>
    <property type="molecule type" value="Genomic_DNA"/>
</dbReference>
<evidence type="ECO:0000256" key="1">
    <source>
        <dbReference type="SAM" id="MobiDB-lite"/>
    </source>
</evidence>
<sequence length="96" mass="11314">MLCPVCDSVNLREIEKHNILIDTCPSCKGVWLDRGELDKIINELQDDSYVEPQVESRREQKPYYKEDYPQKSSDYYKHPKHKKKNKVVDIIGDLFG</sequence>
<proteinExistence type="predicted"/>
<evidence type="ECO:0000313" key="3">
    <source>
        <dbReference type="EMBL" id="MBB6454933.1"/>
    </source>
</evidence>
<organism evidence="3 4">
    <name type="scientific">Salirhabdus euzebyi</name>
    <dbReference type="NCBI Taxonomy" id="394506"/>
    <lineage>
        <taxon>Bacteria</taxon>
        <taxon>Bacillati</taxon>
        <taxon>Bacillota</taxon>
        <taxon>Bacilli</taxon>
        <taxon>Bacillales</taxon>
        <taxon>Bacillaceae</taxon>
        <taxon>Salirhabdus</taxon>
    </lineage>
</organism>
<dbReference type="AlphaFoldDB" id="A0A841Q9F3"/>
<evidence type="ECO:0000259" key="2">
    <source>
        <dbReference type="Pfam" id="PF13453"/>
    </source>
</evidence>
<reference evidence="3 4" key="1">
    <citation type="submission" date="2020-08" db="EMBL/GenBank/DDBJ databases">
        <title>Genomic Encyclopedia of Type Strains, Phase IV (KMG-IV): sequencing the most valuable type-strain genomes for metagenomic binning, comparative biology and taxonomic classification.</title>
        <authorList>
            <person name="Goeker M."/>
        </authorList>
    </citation>
    <scope>NUCLEOTIDE SEQUENCE [LARGE SCALE GENOMIC DNA]</scope>
    <source>
        <strain evidence="3 4">DSM 19612</strain>
    </source>
</reference>
<name>A0A841Q9F3_9BACI</name>
<protein>
    <recommendedName>
        <fullName evidence="2">Transcription factor zinc-finger domain-containing protein</fullName>
    </recommendedName>
</protein>
<dbReference type="Proteomes" id="UP000581688">
    <property type="component" value="Unassembled WGS sequence"/>
</dbReference>
<comment type="caution">
    <text evidence="3">The sequence shown here is derived from an EMBL/GenBank/DDBJ whole genome shotgun (WGS) entry which is preliminary data.</text>
</comment>
<dbReference type="Pfam" id="PF13453">
    <property type="entry name" value="Zn_ribbon_TFIIB"/>
    <property type="match status" value="1"/>
</dbReference>
<feature type="domain" description="Transcription factor zinc-finger" evidence="2">
    <location>
        <begin position="3"/>
        <end position="42"/>
    </location>
</feature>
<feature type="region of interest" description="Disordered" evidence="1">
    <location>
        <begin position="51"/>
        <end position="80"/>
    </location>
</feature>
<dbReference type="RefSeq" id="WP_174497257.1">
    <property type="nucleotide sequence ID" value="NZ_CADDWK010000013.1"/>
</dbReference>
<evidence type="ECO:0000313" key="4">
    <source>
        <dbReference type="Proteomes" id="UP000581688"/>
    </source>
</evidence>